<dbReference type="InterPro" id="IPR000531">
    <property type="entry name" value="Beta-barrel_TonB"/>
</dbReference>
<evidence type="ECO:0000256" key="12">
    <source>
        <dbReference type="ARBA" id="ARBA00023170"/>
    </source>
</evidence>
<evidence type="ECO:0000256" key="8">
    <source>
        <dbReference type="ARBA" id="ARBA00023004"/>
    </source>
</evidence>
<dbReference type="PANTHER" id="PTHR32552:SF68">
    <property type="entry name" value="FERRICHROME OUTER MEMBRANE TRANSPORTER_PHAGE RECEPTOR"/>
    <property type="match status" value="1"/>
</dbReference>
<keyword evidence="9" id="KW-0406">Ion transport</keyword>
<dbReference type="InterPro" id="IPR039426">
    <property type="entry name" value="TonB-dep_rcpt-like"/>
</dbReference>
<feature type="domain" description="TonB-dependent receptor-like beta-barrel" evidence="17">
    <location>
        <begin position="323"/>
        <end position="761"/>
    </location>
</feature>
<dbReference type="OrthoDB" id="9775095at2"/>
<feature type="signal peptide" evidence="16">
    <location>
        <begin position="1"/>
        <end position="23"/>
    </location>
</feature>
<name>A0A1M5A1Q3_9BACT</name>
<evidence type="ECO:0000259" key="17">
    <source>
        <dbReference type="Pfam" id="PF00593"/>
    </source>
</evidence>
<dbReference type="Gene3D" id="2.170.130.10">
    <property type="entry name" value="TonB-dependent receptor, plug domain"/>
    <property type="match status" value="1"/>
</dbReference>
<evidence type="ECO:0000256" key="7">
    <source>
        <dbReference type="ARBA" id="ARBA00022729"/>
    </source>
</evidence>
<dbReference type="InterPro" id="IPR037066">
    <property type="entry name" value="Plug_dom_sf"/>
</dbReference>
<evidence type="ECO:0000256" key="16">
    <source>
        <dbReference type="SAM" id="SignalP"/>
    </source>
</evidence>
<dbReference type="GO" id="GO:0009279">
    <property type="term" value="C:cell outer membrane"/>
    <property type="evidence" value="ECO:0007669"/>
    <property type="project" value="UniProtKB-SubCell"/>
</dbReference>
<evidence type="ECO:0000256" key="15">
    <source>
        <dbReference type="RuleBase" id="RU003357"/>
    </source>
</evidence>
<dbReference type="SUPFAM" id="SSF56935">
    <property type="entry name" value="Porins"/>
    <property type="match status" value="1"/>
</dbReference>
<keyword evidence="20" id="KW-1185">Reference proteome</keyword>
<evidence type="ECO:0000313" key="20">
    <source>
        <dbReference type="Proteomes" id="UP000184368"/>
    </source>
</evidence>
<evidence type="ECO:0000256" key="6">
    <source>
        <dbReference type="ARBA" id="ARBA00022692"/>
    </source>
</evidence>
<evidence type="ECO:0000256" key="11">
    <source>
        <dbReference type="ARBA" id="ARBA00023136"/>
    </source>
</evidence>
<keyword evidence="5" id="KW-0410">Iron transport</keyword>
<keyword evidence="3 14" id="KW-0813">Transport</keyword>
<keyword evidence="7 16" id="KW-0732">Signal</keyword>
<dbReference type="InterPro" id="IPR036942">
    <property type="entry name" value="Beta-barrel_TonB_sf"/>
</dbReference>
<comment type="similarity">
    <text evidence="2 14 15">Belongs to the TonB-dependent receptor family.</text>
</comment>
<dbReference type="PROSITE" id="PS52016">
    <property type="entry name" value="TONB_DEPENDENT_REC_3"/>
    <property type="match status" value="1"/>
</dbReference>
<dbReference type="PANTHER" id="PTHR32552">
    <property type="entry name" value="FERRICHROME IRON RECEPTOR-RELATED"/>
    <property type="match status" value="1"/>
</dbReference>
<reference evidence="19 20" key="1">
    <citation type="submission" date="2016-11" db="EMBL/GenBank/DDBJ databases">
        <authorList>
            <person name="Jaros S."/>
            <person name="Januszkiewicz K."/>
            <person name="Wedrychowicz H."/>
        </authorList>
    </citation>
    <scope>NUCLEOTIDE SEQUENCE [LARGE SCALE GENOMIC DNA]</scope>
    <source>
        <strain evidence="19 20">DSM 26897</strain>
    </source>
</reference>
<evidence type="ECO:0000256" key="2">
    <source>
        <dbReference type="ARBA" id="ARBA00009810"/>
    </source>
</evidence>
<dbReference type="Proteomes" id="UP000184368">
    <property type="component" value="Unassembled WGS sequence"/>
</dbReference>
<dbReference type="AlphaFoldDB" id="A0A1M5A1Q3"/>
<dbReference type="InterPro" id="IPR013784">
    <property type="entry name" value="Carb-bd-like_fold"/>
</dbReference>
<organism evidence="19 20">
    <name type="scientific">Cnuella takakiae</name>
    <dbReference type="NCBI Taxonomy" id="1302690"/>
    <lineage>
        <taxon>Bacteria</taxon>
        <taxon>Pseudomonadati</taxon>
        <taxon>Bacteroidota</taxon>
        <taxon>Chitinophagia</taxon>
        <taxon>Chitinophagales</taxon>
        <taxon>Chitinophagaceae</taxon>
        <taxon>Cnuella</taxon>
    </lineage>
</organism>
<dbReference type="NCBIfam" id="TIGR01783">
    <property type="entry name" value="TonB-siderophor"/>
    <property type="match status" value="1"/>
</dbReference>
<keyword evidence="8" id="KW-0408">Iron</keyword>
<dbReference type="GO" id="GO:0015344">
    <property type="term" value="F:siderophore uptake transmembrane transporter activity"/>
    <property type="evidence" value="ECO:0007669"/>
    <property type="project" value="TreeGrafter"/>
</dbReference>
<comment type="subcellular location">
    <subcellularLocation>
        <location evidence="1 14">Cell outer membrane</location>
        <topology evidence="1 14">Multi-pass membrane protein</topology>
    </subcellularLocation>
</comment>
<accession>A0A1M5A1Q3</accession>
<evidence type="ECO:0000256" key="1">
    <source>
        <dbReference type="ARBA" id="ARBA00004571"/>
    </source>
</evidence>
<evidence type="ECO:0000256" key="3">
    <source>
        <dbReference type="ARBA" id="ARBA00022448"/>
    </source>
</evidence>
<evidence type="ECO:0000313" key="19">
    <source>
        <dbReference type="EMBL" id="SHF23752.1"/>
    </source>
</evidence>
<feature type="domain" description="TonB-dependent receptor plug" evidence="18">
    <location>
        <begin position="141"/>
        <end position="237"/>
    </location>
</feature>
<dbReference type="Gene3D" id="2.60.40.1120">
    <property type="entry name" value="Carboxypeptidase-like, regulatory domain"/>
    <property type="match status" value="1"/>
</dbReference>
<keyword evidence="13 14" id="KW-0998">Cell outer membrane</keyword>
<keyword evidence="6 14" id="KW-0812">Transmembrane</keyword>
<protein>
    <submittedName>
        <fullName evidence="19">Iron complex outermembrane recepter protein</fullName>
    </submittedName>
</protein>
<gene>
    <name evidence="19" type="ORF">SAMN05444008_10665</name>
</gene>
<keyword evidence="4 14" id="KW-1134">Transmembrane beta strand</keyword>
<evidence type="ECO:0000259" key="18">
    <source>
        <dbReference type="Pfam" id="PF07715"/>
    </source>
</evidence>
<dbReference type="InterPro" id="IPR012910">
    <property type="entry name" value="Plug_dom"/>
</dbReference>
<dbReference type="Pfam" id="PF13715">
    <property type="entry name" value="CarbopepD_reg_2"/>
    <property type="match status" value="1"/>
</dbReference>
<dbReference type="GO" id="GO:0030246">
    <property type="term" value="F:carbohydrate binding"/>
    <property type="evidence" value="ECO:0007669"/>
    <property type="project" value="InterPro"/>
</dbReference>
<dbReference type="SUPFAM" id="SSF49452">
    <property type="entry name" value="Starch-binding domain-like"/>
    <property type="match status" value="1"/>
</dbReference>
<dbReference type="EMBL" id="FQUO01000006">
    <property type="protein sequence ID" value="SHF23752.1"/>
    <property type="molecule type" value="Genomic_DNA"/>
</dbReference>
<evidence type="ECO:0000256" key="4">
    <source>
        <dbReference type="ARBA" id="ARBA00022452"/>
    </source>
</evidence>
<dbReference type="GO" id="GO:0038023">
    <property type="term" value="F:signaling receptor activity"/>
    <property type="evidence" value="ECO:0007669"/>
    <property type="project" value="InterPro"/>
</dbReference>
<dbReference type="Pfam" id="PF07715">
    <property type="entry name" value="Plug"/>
    <property type="match status" value="1"/>
</dbReference>
<dbReference type="InterPro" id="IPR010105">
    <property type="entry name" value="TonB_sidphr_rcpt"/>
</dbReference>
<keyword evidence="11 14" id="KW-0472">Membrane</keyword>
<feature type="chain" id="PRO_5012228884" evidence="16">
    <location>
        <begin position="24"/>
        <end position="794"/>
    </location>
</feature>
<dbReference type="RefSeq" id="WP_073042242.1">
    <property type="nucleotide sequence ID" value="NZ_FQUO01000006.1"/>
</dbReference>
<dbReference type="GO" id="GO:0015891">
    <property type="term" value="P:siderophore transport"/>
    <property type="evidence" value="ECO:0007669"/>
    <property type="project" value="InterPro"/>
</dbReference>
<dbReference type="STRING" id="1302690.BUE76_09710"/>
<keyword evidence="12" id="KW-0675">Receptor</keyword>
<evidence type="ECO:0000256" key="14">
    <source>
        <dbReference type="PROSITE-ProRule" id="PRU01360"/>
    </source>
</evidence>
<keyword evidence="10 15" id="KW-0798">TonB box</keyword>
<proteinExistence type="inferred from homology"/>
<evidence type="ECO:0000256" key="5">
    <source>
        <dbReference type="ARBA" id="ARBA00022496"/>
    </source>
</evidence>
<evidence type="ECO:0000256" key="13">
    <source>
        <dbReference type="ARBA" id="ARBA00023237"/>
    </source>
</evidence>
<dbReference type="Pfam" id="PF00593">
    <property type="entry name" value="TonB_dep_Rec_b-barrel"/>
    <property type="match status" value="1"/>
</dbReference>
<evidence type="ECO:0000256" key="9">
    <source>
        <dbReference type="ARBA" id="ARBA00023065"/>
    </source>
</evidence>
<evidence type="ECO:0000256" key="10">
    <source>
        <dbReference type="ARBA" id="ARBA00023077"/>
    </source>
</evidence>
<dbReference type="Gene3D" id="2.40.170.20">
    <property type="entry name" value="TonB-dependent receptor, beta-barrel domain"/>
    <property type="match status" value="1"/>
</dbReference>
<sequence length="794" mass="88339">MKTPYRFLLPFFLSLLFSLPLLANNPEEGTGIIKGTVTTSDGKTVADVSVQIKGTARGTLTDEAGRFELRKLAEGSYTLEFSYAGFAPTEQTVQVTEGKITQASVQLSISNKELSTVVVTSNRKFRAGKVSPSLRLTTPILEAPQNIQVITKGLITDQQSFDMLEGIQRNVSGAQKVEHWDNYARINMRGSQLTAFRNGVNVSMPWGPLTEDMSMVDRIEFVKGPAGFMLANGEPSGFYNVVTKKPSGISKGEASFSLGSFDLYRTTLDLDGKLSKDGRLLYRLNLMGQLKGSHRDFEYNNRYSIVPVIKYLVDDNTSLTLEYTHQFSQMNVVGSNYSFSNRAYADLPRNFTTSEANLDPSRIKDNSVLAIFDHRFNDAWKFTAQASYLNYNQVGQSIWPWGFAQTNDSLMQRGISIWDALGTNKSGQMFLNGEVSTGGIVHRILGGVDMGHKDYYADWNQGAALGGPNFNIYKPVYGTVTTADIPVWDRSKDIRERGVRYNNAYRSFYAQDELGFLDNKLRLTLAGRYTTNKDINPYSGNSTKSKFTPRAGLSYSINKSTAAYAVYDQSFVANFGADWQGRSFDPQTATNMELGLKKDWFGGKWNTAIAAYQITRNNVLTADLEHANPATGQFTYQRQSGQTQTKGVEVDIKGELVRNLEAVVNYAFTEAVVTRDSDPRIVGNQVAGATRHIQNSWLSYKITDGKLAGLRFSLGYQYQAGRSSWFVFDKTESGLPEYFRLDGGVSYNTGKFGVNLNVNNLTNKYLYSGAPNGAGYYWQAEPGINSRVTVAYRF</sequence>